<dbReference type="EMBL" id="BSRZ01000009">
    <property type="protein sequence ID" value="GLW65556.1"/>
    <property type="molecule type" value="Genomic_DNA"/>
</dbReference>
<dbReference type="RefSeq" id="WP_217998534.1">
    <property type="nucleotide sequence ID" value="NZ_BSRZ01000009.1"/>
</dbReference>
<accession>A0A9W6PZ19</accession>
<keyword evidence="2" id="KW-1185">Reference proteome</keyword>
<gene>
    <name evidence="1" type="ORF">Arub01_38000</name>
</gene>
<protein>
    <submittedName>
        <fullName evidence="1">Uncharacterized protein</fullName>
    </submittedName>
</protein>
<proteinExistence type="predicted"/>
<dbReference type="Proteomes" id="UP001165124">
    <property type="component" value="Unassembled WGS sequence"/>
</dbReference>
<evidence type="ECO:0000313" key="2">
    <source>
        <dbReference type="Proteomes" id="UP001165124"/>
    </source>
</evidence>
<reference evidence="1" key="1">
    <citation type="submission" date="2023-02" db="EMBL/GenBank/DDBJ databases">
        <title>Actinomadura rubrobrunea NBRC 14622.</title>
        <authorList>
            <person name="Ichikawa N."/>
            <person name="Sato H."/>
            <person name="Tonouchi N."/>
        </authorList>
    </citation>
    <scope>NUCLEOTIDE SEQUENCE</scope>
    <source>
        <strain evidence="1">NBRC 14622</strain>
    </source>
</reference>
<organism evidence="1 2">
    <name type="scientific">Actinomadura rubrobrunea</name>
    <dbReference type="NCBI Taxonomy" id="115335"/>
    <lineage>
        <taxon>Bacteria</taxon>
        <taxon>Bacillati</taxon>
        <taxon>Actinomycetota</taxon>
        <taxon>Actinomycetes</taxon>
        <taxon>Streptosporangiales</taxon>
        <taxon>Thermomonosporaceae</taxon>
        <taxon>Actinomadura</taxon>
    </lineage>
</organism>
<dbReference type="AlphaFoldDB" id="A0A9W6PZ19"/>
<sequence length="56" mass="5900">MPLGAIAHPVPTPSGLQTLAPRELGADRLAALEEDLRGMTPAGFFRLDAPGWFGNV</sequence>
<name>A0A9W6PZ19_9ACTN</name>
<comment type="caution">
    <text evidence="1">The sequence shown here is derived from an EMBL/GenBank/DDBJ whole genome shotgun (WGS) entry which is preliminary data.</text>
</comment>
<evidence type="ECO:0000313" key="1">
    <source>
        <dbReference type="EMBL" id="GLW65556.1"/>
    </source>
</evidence>